<keyword evidence="8" id="KW-1185">Reference proteome</keyword>
<dbReference type="PANTHER" id="PTHR13710">
    <property type="entry name" value="DNA HELICASE RECQ FAMILY MEMBER"/>
    <property type="match status" value="1"/>
</dbReference>
<dbReference type="Pfam" id="PF24626">
    <property type="entry name" value="SH3_Tf2-1"/>
    <property type="match status" value="1"/>
</dbReference>
<comment type="caution">
    <text evidence="7">The sequence shown here is derived from an EMBL/GenBank/DDBJ whole genome shotgun (WGS) entry which is preliminary data.</text>
</comment>
<keyword evidence="4" id="KW-0539">Nucleus</keyword>
<keyword evidence="2" id="KW-0238">DNA-binding</keyword>
<reference evidence="7 8" key="1">
    <citation type="journal article" date="2020" name="IScience">
        <title>Genome Sequencing of the Endangered Kingdonia uniflora (Circaeasteraceae, Ranunculales) Reveals Potential Mechanisms of Evolutionary Specialization.</title>
        <authorList>
            <person name="Sun Y."/>
            <person name="Deng T."/>
            <person name="Zhang A."/>
            <person name="Moore M.J."/>
            <person name="Landis J.B."/>
            <person name="Lin N."/>
            <person name="Zhang H."/>
            <person name="Zhang X."/>
            <person name="Huang J."/>
            <person name="Zhang X."/>
            <person name="Sun H."/>
            <person name="Wang H."/>
        </authorList>
    </citation>
    <scope>NUCLEOTIDE SEQUENCE [LARGE SCALE GENOMIC DNA]</scope>
    <source>
        <strain evidence="7">TB1705</strain>
        <tissue evidence="7">Leaf</tissue>
    </source>
</reference>
<dbReference type="GO" id="GO:0000724">
    <property type="term" value="P:double-strand break repair via homologous recombination"/>
    <property type="evidence" value="ECO:0007669"/>
    <property type="project" value="TreeGrafter"/>
</dbReference>
<dbReference type="InterPro" id="IPR011545">
    <property type="entry name" value="DEAD/DEAH_box_helicase_dom"/>
</dbReference>
<dbReference type="GO" id="GO:0005737">
    <property type="term" value="C:cytoplasm"/>
    <property type="evidence" value="ECO:0007669"/>
    <property type="project" value="TreeGrafter"/>
</dbReference>
<evidence type="ECO:0000259" key="5">
    <source>
        <dbReference type="Pfam" id="PF00270"/>
    </source>
</evidence>
<dbReference type="GO" id="GO:0043138">
    <property type="term" value="F:3'-5' DNA helicase activity"/>
    <property type="evidence" value="ECO:0007669"/>
    <property type="project" value="TreeGrafter"/>
</dbReference>
<feature type="domain" description="Tf2-1-like SH3-like" evidence="6">
    <location>
        <begin position="1"/>
        <end position="56"/>
    </location>
</feature>
<evidence type="ECO:0000259" key="6">
    <source>
        <dbReference type="Pfam" id="PF24626"/>
    </source>
</evidence>
<dbReference type="InterPro" id="IPR016197">
    <property type="entry name" value="Chromo-like_dom_sf"/>
</dbReference>
<dbReference type="SUPFAM" id="SSF52540">
    <property type="entry name" value="P-loop containing nucleoside triphosphate hydrolases"/>
    <property type="match status" value="1"/>
</dbReference>
<dbReference type="InterPro" id="IPR027417">
    <property type="entry name" value="P-loop_NTPase"/>
</dbReference>
<organism evidence="7 8">
    <name type="scientific">Kingdonia uniflora</name>
    <dbReference type="NCBI Taxonomy" id="39325"/>
    <lineage>
        <taxon>Eukaryota</taxon>
        <taxon>Viridiplantae</taxon>
        <taxon>Streptophyta</taxon>
        <taxon>Embryophyta</taxon>
        <taxon>Tracheophyta</taxon>
        <taxon>Spermatophyta</taxon>
        <taxon>Magnoliopsida</taxon>
        <taxon>Ranunculales</taxon>
        <taxon>Circaeasteraceae</taxon>
        <taxon>Kingdonia</taxon>
    </lineage>
</organism>
<evidence type="ECO:0000313" key="7">
    <source>
        <dbReference type="EMBL" id="KAF6138411.1"/>
    </source>
</evidence>
<evidence type="ECO:0000256" key="3">
    <source>
        <dbReference type="ARBA" id="ARBA00023235"/>
    </source>
</evidence>
<dbReference type="Gene3D" id="3.40.50.300">
    <property type="entry name" value="P-loop containing nucleotide triphosphate hydrolases"/>
    <property type="match status" value="1"/>
</dbReference>
<dbReference type="Pfam" id="PF00270">
    <property type="entry name" value="DEAD"/>
    <property type="match status" value="1"/>
</dbReference>
<name>A0A7J7L704_9MAGN</name>
<dbReference type="OrthoDB" id="10261556at2759"/>
<evidence type="ECO:0000313" key="8">
    <source>
        <dbReference type="Proteomes" id="UP000541444"/>
    </source>
</evidence>
<dbReference type="GO" id="GO:0005694">
    <property type="term" value="C:chromosome"/>
    <property type="evidence" value="ECO:0007669"/>
    <property type="project" value="TreeGrafter"/>
</dbReference>
<comment type="similarity">
    <text evidence="1">Belongs to the helicase family. RecQ subfamily.</text>
</comment>
<dbReference type="GO" id="GO:0005524">
    <property type="term" value="F:ATP binding"/>
    <property type="evidence" value="ECO:0007669"/>
    <property type="project" value="InterPro"/>
</dbReference>
<dbReference type="GO" id="GO:0009378">
    <property type="term" value="F:four-way junction helicase activity"/>
    <property type="evidence" value="ECO:0007669"/>
    <property type="project" value="TreeGrafter"/>
</dbReference>
<gene>
    <name evidence="7" type="ORF">GIB67_007095</name>
</gene>
<dbReference type="Proteomes" id="UP000541444">
    <property type="component" value="Unassembled WGS sequence"/>
</dbReference>
<dbReference type="GO" id="GO:0003677">
    <property type="term" value="F:DNA binding"/>
    <property type="evidence" value="ECO:0007669"/>
    <property type="project" value="UniProtKB-KW"/>
</dbReference>
<dbReference type="EMBL" id="JACGCM010002585">
    <property type="protein sequence ID" value="KAF6138411.1"/>
    <property type="molecule type" value="Genomic_DNA"/>
</dbReference>
<dbReference type="Gene3D" id="2.40.50.40">
    <property type="match status" value="1"/>
</dbReference>
<dbReference type="SUPFAM" id="SSF54160">
    <property type="entry name" value="Chromo domain-like"/>
    <property type="match status" value="1"/>
</dbReference>
<sequence>MLYIKKERRTGVASKLLLRKMGPFTVIRRCGENAYEIDLIGNRSKVVNVKLLSHYHGQGSPPLPISPIPGIRYRDDIDEIFDKRVDDSGRREFLIRWANKGIEDDLWITEETFASLNPLPATLNPGVTVVVSPLLSLIQDQIVTLNLKFGIPATFLSSQQNGSQAAAVLRELRKNNPSCKLIYVTPERIAGNLSFLEILRCLRQNKRLTIANDMPGTTSRIVIDEAHCVRTGAFSVPRARYERLRSRDY</sequence>
<dbReference type="InterPro" id="IPR056924">
    <property type="entry name" value="SH3_Tf2-1"/>
</dbReference>
<evidence type="ECO:0000256" key="4">
    <source>
        <dbReference type="ARBA" id="ARBA00023242"/>
    </source>
</evidence>
<dbReference type="AlphaFoldDB" id="A0A7J7L704"/>
<keyword evidence="3" id="KW-0413">Isomerase</keyword>
<dbReference type="GO" id="GO:0005634">
    <property type="term" value="C:nucleus"/>
    <property type="evidence" value="ECO:0007669"/>
    <property type="project" value="TreeGrafter"/>
</dbReference>
<evidence type="ECO:0000256" key="1">
    <source>
        <dbReference type="ARBA" id="ARBA00005446"/>
    </source>
</evidence>
<feature type="domain" description="DEAD/DEAH-box helicase" evidence="5">
    <location>
        <begin position="123"/>
        <end position="234"/>
    </location>
</feature>
<evidence type="ECO:0008006" key="9">
    <source>
        <dbReference type="Google" id="ProtNLM"/>
    </source>
</evidence>
<dbReference type="PANTHER" id="PTHR13710:SF153">
    <property type="entry name" value="RECQ-LIKE DNA HELICASE BLM"/>
    <property type="match status" value="1"/>
</dbReference>
<evidence type="ECO:0000256" key="2">
    <source>
        <dbReference type="ARBA" id="ARBA00023125"/>
    </source>
</evidence>
<accession>A0A7J7L704</accession>
<protein>
    <recommendedName>
        <fullName evidence="9">Helicase ATP-binding domain-containing protein</fullName>
    </recommendedName>
</protein>
<proteinExistence type="inferred from homology"/>